<evidence type="ECO:0000313" key="2">
    <source>
        <dbReference type="Proteomes" id="UP000070501"/>
    </source>
</evidence>
<accession>A0A136J5I8</accession>
<keyword evidence="2" id="KW-1185">Reference proteome</keyword>
<dbReference type="AlphaFoldDB" id="A0A136J5I8"/>
<sequence>MYIPPQLGLALQLERPQVHSRKHHHVYNGSGRLPVDTWVRSPTVYAYDDDDLMESHHCNSDHNLVYEVVLYFGNNRACTIYRTRADFERLRRSIAPWKTGPPVRIPRDHSDAVVLHFFLRQALQHRPKDCALEYFLRRRMDDCGGLQC</sequence>
<protein>
    <recommendedName>
        <fullName evidence="3">PX domain-containing protein</fullName>
    </recommendedName>
</protein>
<dbReference type="OrthoDB" id="4576988at2759"/>
<reference evidence="2" key="1">
    <citation type="submission" date="2016-02" db="EMBL/GenBank/DDBJ databases">
        <title>Draft genome sequence of Microdochium bolleyi, a fungal endophyte of beachgrass.</title>
        <authorList>
            <consortium name="DOE Joint Genome Institute"/>
            <person name="David A.S."/>
            <person name="May G."/>
            <person name="Haridas S."/>
            <person name="Lim J."/>
            <person name="Wang M."/>
            <person name="Labutti K."/>
            <person name="Lipzen A."/>
            <person name="Barry K."/>
            <person name="Grigoriev I.V."/>
        </authorList>
    </citation>
    <scope>NUCLEOTIDE SEQUENCE [LARGE SCALE GENOMIC DNA]</scope>
    <source>
        <strain evidence="2">J235TASD1</strain>
    </source>
</reference>
<dbReference type="InParanoid" id="A0A136J5I8"/>
<dbReference type="Proteomes" id="UP000070501">
    <property type="component" value="Unassembled WGS sequence"/>
</dbReference>
<gene>
    <name evidence="1" type="ORF">Micbo1qcDRAFT_162731</name>
</gene>
<evidence type="ECO:0000313" key="1">
    <source>
        <dbReference type="EMBL" id="KXJ92447.1"/>
    </source>
</evidence>
<organism evidence="1 2">
    <name type="scientific">Microdochium bolleyi</name>
    <dbReference type="NCBI Taxonomy" id="196109"/>
    <lineage>
        <taxon>Eukaryota</taxon>
        <taxon>Fungi</taxon>
        <taxon>Dikarya</taxon>
        <taxon>Ascomycota</taxon>
        <taxon>Pezizomycotina</taxon>
        <taxon>Sordariomycetes</taxon>
        <taxon>Xylariomycetidae</taxon>
        <taxon>Xylariales</taxon>
        <taxon>Microdochiaceae</taxon>
        <taxon>Microdochium</taxon>
    </lineage>
</organism>
<proteinExistence type="predicted"/>
<dbReference type="EMBL" id="KQ964249">
    <property type="protein sequence ID" value="KXJ92447.1"/>
    <property type="molecule type" value="Genomic_DNA"/>
</dbReference>
<evidence type="ECO:0008006" key="3">
    <source>
        <dbReference type="Google" id="ProtNLM"/>
    </source>
</evidence>
<name>A0A136J5I8_9PEZI</name>